<feature type="region of interest" description="Disordered" evidence="5">
    <location>
        <begin position="2608"/>
        <end position="2938"/>
    </location>
</feature>
<comment type="similarity">
    <text evidence="1">Belongs to the PX domain-containing GAP family.</text>
</comment>
<feature type="region of interest" description="Disordered" evidence="5">
    <location>
        <begin position="637"/>
        <end position="674"/>
    </location>
</feature>
<evidence type="ECO:0000259" key="6">
    <source>
        <dbReference type="PROSITE" id="PS50002"/>
    </source>
</evidence>
<feature type="region of interest" description="Disordered" evidence="5">
    <location>
        <begin position="805"/>
        <end position="870"/>
    </location>
</feature>
<feature type="compositionally biased region" description="Polar residues" evidence="5">
    <location>
        <begin position="752"/>
        <end position="766"/>
    </location>
</feature>
<feature type="compositionally biased region" description="Polar residues" evidence="5">
    <location>
        <begin position="1985"/>
        <end position="2024"/>
    </location>
</feature>
<dbReference type="Gene3D" id="2.30.30.40">
    <property type="entry name" value="SH3 Domains"/>
    <property type="match status" value="1"/>
</dbReference>
<feature type="compositionally biased region" description="Basic and acidic residues" evidence="5">
    <location>
        <begin position="2822"/>
        <end position="2835"/>
    </location>
</feature>
<dbReference type="PROSITE" id="PS50002">
    <property type="entry name" value="SH3"/>
    <property type="match status" value="1"/>
</dbReference>
<dbReference type="FunFam" id="1.10.555.10:FF:000002">
    <property type="entry name" value="rho GTPase-activating protein 32 isoform X1"/>
    <property type="match status" value="1"/>
</dbReference>
<dbReference type="SUPFAM" id="SSF50044">
    <property type="entry name" value="SH3-domain"/>
    <property type="match status" value="1"/>
</dbReference>
<dbReference type="CDD" id="cd11835">
    <property type="entry name" value="SH3_ARHGAP32_33"/>
    <property type="match status" value="1"/>
</dbReference>
<accession>A0A9D4JV46</accession>
<dbReference type="Pfam" id="PF00018">
    <property type="entry name" value="SH3_1"/>
    <property type="match status" value="1"/>
</dbReference>
<feature type="compositionally biased region" description="Basic and acidic residues" evidence="5">
    <location>
        <begin position="923"/>
        <end position="959"/>
    </location>
</feature>
<dbReference type="PANTHER" id="PTHR15729">
    <property type="entry name" value="CDC42 GTPASE-ACTIVATING PROTEIN"/>
    <property type="match status" value="1"/>
</dbReference>
<comment type="caution">
    <text evidence="8">The sequence shown here is derived from an EMBL/GenBank/DDBJ whole genome shotgun (WGS) entry which is preliminary data.</text>
</comment>
<evidence type="ECO:0000256" key="4">
    <source>
        <dbReference type="PROSITE-ProRule" id="PRU00192"/>
    </source>
</evidence>
<feature type="region of interest" description="Disordered" evidence="5">
    <location>
        <begin position="2959"/>
        <end position="2986"/>
    </location>
</feature>
<evidence type="ECO:0000256" key="3">
    <source>
        <dbReference type="ARBA" id="ARBA00022468"/>
    </source>
</evidence>
<organism evidence="8 9">
    <name type="scientific">Dreissena polymorpha</name>
    <name type="common">Zebra mussel</name>
    <name type="synonym">Mytilus polymorpha</name>
    <dbReference type="NCBI Taxonomy" id="45954"/>
    <lineage>
        <taxon>Eukaryota</taxon>
        <taxon>Metazoa</taxon>
        <taxon>Spiralia</taxon>
        <taxon>Lophotrochozoa</taxon>
        <taxon>Mollusca</taxon>
        <taxon>Bivalvia</taxon>
        <taxon>Autobranchia</taxon>
        <taxon>Heteroconchia</taxon>
        <taxon>Euheterodonta</taxon>
        <taxon>Imparidentia</taxon>
        <taxon>Neoheterodontei</taxon>
        <taxon>Myida</taxon>
        <taxon>Dreissenoidea</taxon>
        <taxon>Dreissenidae</taxon>
        <taxon>Dreissena</taxon>
    </lineage>
</organism>
<protein>
    <recommendedName>
        <fullName evidence="10">GTPase-activating protein CdGAPr</fullName>
    </recommendedName>
</protein>
<dbReference type="Gene3D" id="1.10.555.10">
    <property type="entry name" value="Rho GTPase activation protein"/>
    <property type="match status" value="1"/>
</dbReference>
<dbReference type="SUPFAM" id="SSF64268">
    <property type="entry name" value="PX domain"/>
    <property type="match status" value="1"/>
</dbReference>
<feature type="domain" description="Rho-GAP" evidence="7">
    <location>
        <begin position="369"/>
        <end position="560"/>
    </location>
</feature>
<name>A0A9D4JV46_DREPO</name>
<feature type="compositionally biased region" description="Polar residues" evidence="5">
    <location>
        <begin position="1547"/>
        <end position="1586"/>
    </location>
</feature>
<dbReference type="InterPro" id="IPR036028">
    <property type="entry name" value="SH3-like_dom_sf"/>
</dbReference>
<feature type="compositionally biased region" description="Polar residues" evidence="5">
    <location>
        <begin position="1769"/>
        <end position="1785"/>
    </location>
</feature>
<dbReference type="SMART" id="SM00324">
    <property type="entry name" value="RhoGAP"/>
    <property type="match status" value="1"/>
</dbReference>
<gene>
    <name evidence="8" type="ORF">DPMN_127758</name>
</gene>
<feature type="compositionally biased region" description="Polar residues" evidence="5">
    <location>
        <begin position="1508"/>
        <end position="1527"/>
    </location>
</feature>
<feature type="region of interest" description="Disordered" evidence="5">
    <location>
        <begin position="1042"/>
        <end position="1066"/>
    </location>
</feature>
<feature type="compositionally biased region" description="Basic residues" evidence="5">
    <location>
        <begin position="637"/>
        <end position="649"/>
    </location>
</feature>
<keyword evidence="3" id="KW-0343">GTPase activation</keyword>
<keyword evidence="9" id="KW-1185">Reference proteome</keyword>
<feature type="region of interest" description="Disordered" evidence="5">
    <location>
        <begin position="1870"/>
        <end position="1892"/>
    </location>
</feature>
<reference evidence="8" key="2">
    <citation type="submission" date="2020-11" db="EMBL/GenBank/DDBJ databases">
        <authorList>
            <person name="McCartney M.A."/>
            <person name="Auch B."/>
            <person name="Kono T."/>
            <person name="Mallez S."/>
            <person name="Becker A."/>
            <person name="Gohl D.M."/>
            <person name="Silverstein K.A.T."/>
            <person name="Koren S."/>
            <person name="Bechman K.B."/>
            <person name="Herman A."/>
            <person name="Abrahante J.E."/>
            <person name="Garbe J."/>
        </authorList>
    </citation>
    <scope>NUCLEOTIDE SEQUENCE</scope>
    <source>
        <strain evidence="8">Duluth1</strain>
        <tissue evidence="8">Whole animal</tissue>
    </source>
</reference>
<dbReference type="PANTHER" id="PTHR15729:SF10">
    <property type="entry name" value="GTPASE-ACTIVATING PROTEIN CDGAPR"/>
    <property type="match status" value="1"/>
</dbReference>
<feature type="compositionally biased region" description="Polar residues" evidence="5">
    <location>
        <begin position="973"/>
        <end position="983"/>
    </location>
</feature>
<feature type="compositionally biased region" description="Polar residues" evidence="5">
    <location>
        <begin position="846"/>
        <end position="858"/>
    </location>
</feature>
<feature type="compositionally biased region" description="Basic and acidic residues" evidence="5">
    <location>
        <begin position="2875"/>
        <end position="2886"/>
    </location>
</feature>
<feature type="compositionally biased region" description="Basic and acidic residues" evidence="5">
    <location>
        <begin position="2792"/>
        <end position="2801"/>
    </location>
</feature>
<dbReference type="EMBL" id="JAIWYP010000005">
    <property type="protein sequence ID" value="KAH3825875.1"/>
    <property type="molecule type" value="Genomic_DNA"/>
</dbReference>
<dbReference type="InterPro" id="IPR000198">
    <property type="entry name" value="RhoGAP_dom"/>
</dbReference>
<feature type="compositionally biased region" description="Low complexity" evidence="5">
    <location>
        <begin position="2688"/>
        <end position="2701"/>
    </location>
</feature>
<feature type="region of interest" description="Disordered" evidence="5">
    <location>
        <begin position="1765"/>
        <end position="1794"/>
    </location>
</feature>
<dbReference type="InterPro" id="IPR001452">
    <property type="entry name" value="SH3_domain"/>
</dbReference>
<evidence type="ECO:0000256" key="2">
    <source>
        <dbReference type="ARBA" id="ARBA00022443"/>
    </source>
</evidence>
<evidence type="ECO:0000256" key="5">
    <source>
        <dbReference type="SAM" id="MobiDB-lite"/>
    </source>
</evidence>
<feature type="compositionally biased region" description="Basic and acidic residues" evidence="5">
    <location>
        <begin position="2608"/>
        <end position="2617"/>
    </location>
</feature>
<feature type="compositionally biased region" description="Basic and acidic residues" evidence="5">
    <location>
        <begin position="2705"/>
        <end position="2717"/>
    </location>
</feature>
<dbReference type="Proteomes" id="UP000828390">
    <property type="component" value="Unassembled WGS sequence"/>
</dbReference>
<feature type="region of interest" description="Disordered" evidence="5">
    <location>
        <begin position="1443"/>
        <end position="1586"/>
    </location>
</feature>
<reference evidence="8" key="1">
    <citation type="journal article" date="2019" name="bioRxiv">
        <title>The Genome of the Zebra Mussel, Dreissena polymorpha: A Resource for Invasive Species Research.</title>
        <authorList>
            <person name="McCartney M.A."/>
            <person name="Auch B."/>
            <person name="Kono T."/>
            <person name="Mallez S."/>
            <person name="Zhang Y."/>
            <person name="Obille A."/>
            <person name="Becker A."/>
            <person name="Abrahante J.E."/>
            <person name="Garbe J."/>
            <person name="Badalamenti J.P."/>
            <person name="Herman A."/>
            <person name="Mangelson H."/>
            <person name="Liachko I."/>
            <person name="Sullivan S."/>
            <person name="Sone E.D."/>
            <person name="Koren S."/>
            <person name="Silverstein K.A.T."/>
            <person name="Beckman K.B."/>
            <person name="Gohl D.M."/>
        </authorList>
    </citation>
    <scope>NUCLEOTIDE SEQUENCE</scope>
    <source>
        <strain evidence="8">Duluth1</strain>
        <tissue evidence="8">Whole animal</tissue>
    </source>
</reference>
<dbReference type="InterPro" id="IPR036871">
    <property type="entry name" value="PX_dom_sf"/>
</dbReference>
<dbReference type="SUPFAM" id="SSF48350">
    <property type="entry name" value="GTPase activation domain, GAP"/>
    <property type="match status" value="1"/>
</dbReference>
<dbReference type="GO" id="GO:0007264">
    <property type="term" value="P:small GTPase-mediated signal transduction"/>
    <property type="evidence" value="ECO:0007669"/>
    <property type="project" value="TreeGrafter"/>
</dbReference>
<evidence type="ECO:0008006" key="10">
    <source>
        <dbReference type="Google" id="ProtNLM"/>
    </source>
</evidence>
<dbReference type="CDD" id="cd04384">
    <property type="entry name" value="RhoGAP_CdGAP"/>
    <property type="match status" value="1"/>
</dbReference>
<dbReference type="GO" id="GO:0035091">
    <property type="term" value="F:phosphatidylinositol binding"/>
    <property type="evidence" value="ECO:0007669"/>
    <property type="project" value="InterPro"/>
</dbReference>
<feature type="compositionally biased region" description="Basic and acidic residues" evidence="5">
    <location>
        <begin position="805"/>
        <end position="815"/>
    </location>
</feature>
<dbReference type="PROSITE" id="PS50238">
    <property type="entry name" value="RHOGAP"/>
    <property type="match status" value="1"/>
</dbReference>
<feature type="compositionally biased region" description="Basic and acidic residues" evidence="5">
    <location>
        <begin position="859"/>
        <end position="870"/>
    </location>
</feature>
<dbReference type="OrthoDB" id="5873004at2759"/>
<feature type="region of interest" description="Disordered" evidence="5">
    <location>
        <begin position="1273"/>
        <end position="1295"/>
    </location>
</feature>
<dbReference type="InterPro" id="IPR051576">
    <property type="entry name" value="PX-Rho_GAP"/>
</dbReference>
<evidence type="ECO:0000313" key="9">
    <source>
        <dbReference type="Proteomes" id="UP000828390"/>
    </source>
</evidence>
<feature type="compositionally biased region" description="Polar residues" evidence="5">
    <location>
        <begin position="2769"/>
        <end position="2783"/>
    </location>
</feature>
<feature type="compositionally biased region" description="Low complexity" evidence="5">
    <location>
        <begin position="1873"/>
        <end position="1891"/>
    </location>
</feature>
<evidence type="ECO:0000256" key="1">
    <source>
        <dbReference type="ARBA" id="ARBA00008795"/>
    </source>
</evidence>
<dbReference type="InterPro" id="IPR008936">
    <property type="entry name" value="Rho_GTPase_activation_prot"/>
</dbReference>
<dbReference type="FunFam" id="2.30.30.40:FF:000207">
    <property type="entry name" value="CLUMA_CG020965, isoform A"/>
    <property type="match status" value="1"/>
</dbReference>
<feature type="compositionally biased region" description="Polar residues" evidence="5">
    <location>
        <begin position="2910"/>
        <end position="2938"/>
    </location>
</feature>
<sequence>MFEVQNIYRSPQIKRRNQKFRDLFRRMTLVDLRTVQLDEDDLPYRKGSNATIRSEGTGTEYYTKHGLLSSYDSQETIKPSSRPVSTASNSSMRVRRLSSLTDDNTRFPKLQDCAHFHYDLVDINSLKVSLCEEDKEHYHHSSEPTKYFYIKISSNNKTWLARRTLRNFRMLDQKLHRCIFDRKFSHLPEVSLIEKENISEEELYLVLQEYLSRFTNLAGSMLNCGSVLNWLEIDNRGNRLLAVDDSGINTPAIAAAHAIKRYTAQAADEISLEVGDIISVIDMPPTDDTIWWRGKRGFEVGFFPYECVELIGDKVPQAVVSSIPETPHNRALLKKHGKFISFLRLFFNTRPERIQLKQSGIVKERVFGCDLGEHLLNSGHDVPLVLKSCTDVIETHGLVDGIYRLSGITSNIQKLRLAFDEDRVPDLTSEEYLQDVHSISSLLKMYFRELPNPLLTYQLYDKFANAVKDDDNKLLRIHDVVQQLPPPHYRTTEYLMRHLARVAAHGHETGMHSKNLAIVWAPNLLRSKELESGGGAAALQGVGIQAVVTEFLILYADLIFSDKMPSYSTPQLKKTQKKPRPKSLAISTPTRLLSLEEARERALMGGFVKPDQRYIDVGGGPENLPAKYHTVIDLPGYKKKGSSKDKGKKSPGGLKSLFTKSRSGSVRQKGRKAQSIHESLNFDIGDRKAITEEDVQHWKRRRIRSAKSAESLLSLPVTSRLGSPLSESLDPNRLMNILAGKEHDSPTKKYSRSASTESPHTLTSPRPLTMEFSISFPSFVLEDDNCREMAIDVNPKDIELDFSSELERASERESSESPEGGVHRKQSFVRNDQKRRVICHRRIPSAPTTPKQDNTPTEESSRDYEVSDKDKSLSLQALDVRPKIASRSNSTAGRIGGEAERFFVHSITPAGVGGVGQSSFVRSGEENGSEKRKGSKTPPKDRKKLKEEKHNSPSMERARALSIEECVERSESDTVSSYKSNEIISELPESPGCKRKLWSGSTASVEEPNKSSVTDVKYKVVRRNHDYAEIDESKMIDILTDKHSSSEQLSEDTNRDSKSNSAISLSTDRARHYRVESIDNVVASSSSVGTLNSVLETDFPARAKVLQRAKTFESEESMRRNEDLLLQISELEQGLKNIKKREPGKSITKCVSIPLDIQKSLENIRSHSGSHSDITSSLTISELSVSQDNVFSVGDANGVNTERRRRSTSLDGLHDESPLCRTLKEINAQIDMAFKSEKHKAQTLREMQAAHKACLTKQSSYESYDSHHDELNVTPTGHRSFGSMRDSDVSPSDYENPVCNVRKSESENLRNIDQNIFVERPKSEIHIADAPKVIKAPTKLETATPVTMTTPTRPSPPASLDIVSTMSSNNQPGNMLTKSNSISAIESEMVASLKQTSNLPPSKTGFRMSEEDFQKILMADPDSLKQFEQSMMYSPVRARVSKAFPDDRSARSSIASPLEGVIPRSRSNRSSLASPEGSPGMYRQMATGRGMISPETSPLASRPPRSHGGSSIESSPQQRQKQTSHQLTALEISPKSRQKSKLPVPSSMDTSPTSKQKLNTSFSSSEGSPQPRQKQNTSFSCVEGSPQSCRQKLNQSFSCLEVSPPMRQKQNNQSISSSDSSPQVKQRLNQSTSSSEPSPQTSRSRLNQSYSSAEESPVSSARQSHNQSEVSCQLGSRQPFGVMSPQSEVKRFDPKSPLGYMSDESPSYQRRSAIGRAEQHSGMVSSPLSPEHKQPRWEDLAGLNESFKEIDMSVFNDNWKRCLAPTGDSIRQSNKNSADSSVCENDSTRNEFPEVSTGTDTLVLERPSITRKVTAQVKTDQPLENTTAAFKARELETYDNVSEQEVLLIQTRTPANRPVAIAISPKRTVVRRSQTLPESSSQPQSPMSARSGITSPVCLLEHSNSFESSATVFGPYRGLPVEALEVEHPAITKSSTSPALARQTSFDSSVKQSVRVTSLGSFEELNREHAATVATSNVPSKGFTVTISSNESNQSEVTTGSGFKRTAANQSSVNISTRQSNQASVLIRSEKSQSADYCYSDLNNSSVSDQANTSHQTSIGTLLPQMLEEMDVNESCLGIASHQNMSNEMKEMMQEQIRGRVGSILSPLDEVMAPFSNIGSPRLNQRSFFDASHPLAGFDMESSIEIPADIGLVSLPEVHIQYLSDGPTLIATPMVLNRLHFSPSCSQPHQPVDNTEEEFQNAINDDLERNLASLRNYLPQHANVCEPGKLHTANCGDPFNLNPLQNLGDSFVCGGDSGDLQRSIYDNNDCHAPLVEHLVLIPPVTVMDTPPPVMQDSMSSSSSSQVDLMSTSFTYPQNFDSWHYYSPVVNSLSIQGDIAPPPLEMIEICKSVVVRSKPPTGKDKPIGKHLQWEYPKILDKDVREVVKKKTEKLKSESSHENVSSERGEEILIMDNRPRLRRTPEGQRKAMPGNVCVTDLVDSDQGENSAAEDDVFVDPSEVTPQTNFFAAGSKYFKRRDFLSYGHYPGLEDKGRDTETGGRVNRVFSFEMPPRVSPDEDMLQRNHASDRLKTEVRNDLMDIGHEGAEDIRFSKAHKSSKLLTLCGKFETALAEGDASIAVESESKKTITPPEKNLVSSIRQMHESLELEKKDGDSASKHRGSRISLGNEKVDDLSVNTSSPLGERAIVAQFNDPSQKSPELPGGAKNKEVQSPQGRPPRYKGKTRTPSESSLSENESTRSSGFKAKTEGSPKLRYDGSPKGQRQGPSNQEGSPKVTPHNNSPKGQRLSTQTSPKLGTHAKECAPALTKQKGSPTHSKAETSGSRIPVLRQTSSKDEARQELSPRLSGASQGIRLSWGSVESDSSKTRTSEAKQRISDSLTRHAQLGDAVSGSDKNTWDEKGGDTVSRLPTAGGQKLRDKSDKDKEEKKKRRGSIKELTNIFEEKIESLGKNASSPSPTQVKLRNRVRSASPNSATTNSPVLAVNVRHSMEVLSTVPTDVPLIGRHSDGNIKHGSLRMGPKPFYGAK</sequence>
<evidence type="ECO:0000313" key="8">
    <source>
        <dbReference type="EMBL" id="KAH3825875.1"/>
    </source>
</evidence>
<feature type="compositionally biased region" description="Polar residues" evidence="5">
    <location>
        <begin position="2724"/>
        <end position="2754"/>
    </location>
</feature>
<keyword evidence="2 4" id="KW-0728">SH3 domain</keyword>
<dbReference type="SMART" id="SM00326">
    <property type="entry name" value="SH3"/>
    <property type="match status" value="1"/>
</dbReference>
<feature type="compositionally biased region" description="Polar residues" evidence="5">
    <location>
        <begin position="1662"/>
        <end position="1676"/>
    </location>
</feature>
<feature type="region of interest" description="Disordered" evidence="5">
    <location>
        <begin position="740"/>
        <end position="767"/>
    </location>
</feature>
<feature type="domain" description="SH3" evidence="6">
    <location>
        <begin position="251"/>
        <end position="313"/>
    </location>
</feature>
<dbReference type="GO" id="GO:0005096">
    <property type="term" value="F:GTPase activator activity"/>
    <property type="evidence" value="ECO:0007669"/>
    <property type="project" value="UniProtKB-KW"/>
</dbReference>
<proteinExistence type="inferred from homology"/>
<dbReference type="Pfam" id="PF00620">
    <property type="entry name" value="RhoGAP"/>
    <property type="match status" value="1"/>
</dbReference>
<feature type="compositionally biased region" description="Low complexity" evidence="5">
    <location>
        <begin position="1608"/>
        <end position="1661"/>
    </location>
</feature>
<dbReference type="Gene3D" id="3.30.1520.10">
    <property type="entry name" value="Phox-like domain"/>
    <property type="match status" value="1"/>
</dbReference>
<evidence type="ECO:0000259" key="7">
    <source>
        <dbReference type="PROSITE" id="PS50238"/>
    </source>
</evidence>
<feature type="region of interest" description="Disordered" evidence="5">
    <location>
        <begin position="1601"/>
        <end position="1706"/>
    </location>
</feature>
<feature type="region of interest" description="Disordered" evidence="5">
    <location>
        <begin position="913"/>
        <end position="983"/>
    </location>
</feature>
<feature type="region of interest" description="Disordered" evidence="5">
    <location>
        <begin position="1985"/>
        <end position="2027"/>
    </location>
</feature>